<reference evidence="1 2" key="1">
    <citation type="submission" date="2014-06" db="EMBL/GenBank/DDBJ databases">
        <authorList>
            <person name="Swart Estienne"/>
        </authorList>
    </citation>
    <scope>NUCLEOTIDE SEQUENCE [LARGE SCALE GENOMIC DNA]</scope>
    <source>
        <strain evidence="1 2">130c</strain>
    </source>
</reference>
<gene>
    <name evidence="1" type="primary">Contig4.g6</name>
    <name evidence="1" type="ORF">STYLEM_11333</name>
</gene>
<sequence length="410" mass="47017">MLQSGNSIIRERAFTWGDNGQVSAIYLEPTSTYVYSSVRYYKANTNPNRYEYFPTVQRMSTNTGTLQYAYSINITRAQTLDSSIQRSITVLRSGTQDNIFGCQPIFYTKITPNEIRFAFYRLVVNADYTIASQVFVEILESPRCLDLRVQSVTSFYVLALESKTLYKNHLIRIYDMSSAGASMTRYEFTYISNYRIYDGVILPDYSVYYIGATIYSKLSNIKYFTYIMSSDISLSCSTFNMQPIITSGTLAAVNDLSYVNLGVSLISTTTFKLSRSTNFSLLAQNISLYSTNYTKFCDPIPKLWFYNNFTGVVSTYVMQSGNYLKNLSSYFLGDENCMDRGRTYSITSLSAGNLPFVFNNIDNFSLQQTLFQEIQNYLQYWITFYCIEIKCLCDKVNMQQSQSVFSSNRA</sequence>
<evidence type="ECO:0000313" key="1">
    <source>
        <dbReference type="EMBL" id="CDW82303.1"/>
    </source>
</evidence>
<name>A0A078AN26_STYLE</name>
<accession>A0A078AN26</accession>
<dbReference type="InParanoid" id="A0A078AN26"/>
<protein>
    <submittedName>
        <fullName evidence="1">Uncharacterized protein</fullName>
    </submittedName>
</protein>
<evidence type="ECO:0000313" key="2">
    <source>
        <dbReference type="Proteomes" id="UP000039865"/>
    </source>
</evidence>
<organism evidence="1 2">
    <name type="scientific">Stylonychia lemnae</name>
    <name type="common">Ciliate</name>
    <dbReference type="NCBI Taxonomy" id="5949"/>
    <lineage>
        <taxon>Eukaryota</taxon>
        <taxon>Sar</taxon>
        <taxon>Alveolata</taxon>
        <taxon>Ciliophora</taxon>
        <taxon>Intramacronucleata</taxon>
        <taxon>Spirotrichea</taxon>
        <taxon>Stichotrichia</taxon>
        <taxon>Sporadotrichida</taxon>
        <taxon>Oxytrichidae</taxon>
        <taxon>Stylonychinae</taxon>
        <taxon>Stylonychia</taxon>
    </lineage>
</organism>
<dbReference type="AlphaFoldDB" id="A0A078AN26"/>
<dbReference type="Proteomes" id="UP000039865">
    <property type="component" value="Unassembled WGS sequence"/>
</dbReference>
<keyword evidence="2" id="KW-1185">Reference proteome</keyword>
<dbReference type="EMBL" id="CCKQ01010785">
    <property type="protein sequence ID" value="CDW82303.1"/>
    <property type="molecule type" value="Genomic_DNA"/>
</dbReference>
<proteinExistence type="predicted"/>